<keyword evidence="8" id="KW-0408">Iron</keyword>
<keyword evidence="3" id="KW-0547">Nucleotide-binding</keyword>
<dbReference type="InterPro" id="IPR014013">
    <property type="entry name" value="Helic_SF1/SF2_ATP-bd_DinG/Rad3"/>
</dbReference>
<dbReference type="PANTHER" id="PTHR11472:SF34">
    <property type="entry name" value="REGULATOR OF TELOMERE ELONGATION HELICASE 1"/>
    <property type="match status" value="1"/>
</dbReference>
<evidence type="ECO:0000256" key="9">
    <source>
        <dbReference type="ARBA" id="ARBA00023014"/>
    </source>
</evidence>
<dbReference type="Pfam" id="PF13307">
    <property type="entry name" value="Helicase_C_2"/>
    <property type="match status" value="1"/>
</dbReference>
<evidence type="ECO:0000256" key="3">
    <source>
        <dbReference type="ARBA" id="ARBA00022741"/>
    </source>
</evidence>
<dbReference type="PANTHER" id="PTHR11472">
    <property type="entry name" value="DNA REPAIR DEAD HELICASE RAD3/XP-D SUBFAMILY MEMBER"/>
    <property type="match status" value="1"/>
</dbReference>
<dbReference type="GO" id="GO:0016818">
    <property type="term" value="F:hydrolase activity, acting on acid anhydrides, in phosphorus-containing anhydrides"/>
    <property type="evidence" value="ECO:0007669"/>
    <property type="project" value="InterPro"/>
</dbReference>
<proteinExistence type="predicted"/>
<keyword evidence="5" id="KW-0378">Hydrolase</keyword>
<dbReference type="InterPro" id="IPR042493">
    <property type="entry name" value="XPD_DNA_FeS"/>
</dbReference>
<evidence type="ECO:0000256" key="6">
    <source>
        <dbReference type="ARBA" id="ARBA00022806"/>
    </source>
</evidence>
<evidence type="ECO:0000256" key="2">
    <source>
        <dbReference type="ARBA" id="ARBA00022723"/>
    </source>
</evidence>
<dbReference type="PROSITE" id="PS51193">
    <property type="entry name" value="HELICASE_ATP_BIND_2"/>
    <property type="match status" value="1"/>
</dbReference>
<evidence type="ECO:0000256" key="4">
    <source>
        <dbReference type="ARBA" id="ARBA00022763"/>
    </source>
</evidence>
<keyword evidence="2" id="KW-0479">Metal-binding</keyword>
<dbReference type="Gene3D" id="1.10.30.20">
    <property type="entry name" value="Bacterial XPD DNA helicase, FeS cluster domain"/>
    <property type="match status" value="1"/>
</dbReference>
<dbReference type="GO" id="GO:0005524">
    <property type="term" value="F:ATP binding"/>
    <property type="evidence" value="ECO:0007669"/>
    <property type="project" value="UniProtKB-KW"/>
</dbReference>
<dbReference type="GO" id="GO:0043139">
    <property type="term" value="F:5'-3' DNA helicase activity"/>
    <property type="evidence" value="ECO:0007669"/>
    <property type="project" value="UniProtKB-EC"/>
</dbReference>
<evidence type="ECO:0000313" key="14">
    <source>
        <dbReference type="EMBL" id="MPL93770.1"/>
    </source>
</evidence>
<feature type="domain" description="Helicase ATP-binding" evidence="13">
    <location>
        <begin position="3"/>
        <end position="308"/>
    </location>
</feature>
<dbReference type="Gene3D" id="1.10.275.40">
    <property type="match status" value="1"/>
</dbReference>
<dbReference type="Gene3D" id="3.40.50.300">
    <property type="entry name" value="P-loop containing nucleotide triphosphate hydrolases"/>
    <property type="match status" value="2"/>
</dbReference>
<evidence type="ECO:0000256" key="7">
    <source>
        <dbReference type="ARBA" id="ARBA00022840"/>
    </source>
</evidence>
<evidence type="ECO:0000259" key="13">
    <source>
        <dbReference type="PROSITE" id="PS51193"/>
    </source>
</evidence>
<keyword evidence="9" id="KW-0411">Iron-sulfur</keyword>
<keyword evidence="10" id="KW-0238">DNA-binding</keyword>
<protein>
    <recommendedName>
        <fullName evidence="13">Helicase ATP-binding domain-containing protein</fullName>
    </recommendedName>
</protein>
<dbReference type="GO" id="GO:0003677">
    <property type="term" value="F:DNA binding"/>
    <property type="evidence" value="ECO:0007669"/>
    <property type="project" value="UniProtKB-KW"/>
</dbReference>
<evidence type="ECO:0000256" key="12">
    <source>
        <dbReference type="ARBA" id="ARBA00023235"/>
    </source>
</evidence>
<dbReference type="EMBL" id="VSSQ01000402">
    <property type="protein sequence ID" value="MPL93770.1"/>
    <property type="molecule type" value="Genomic_DNA"/>
</dbReference>
<dbReference type="AlphaFoldDB" id="A0A644VRE0"/>
<dbReference type="SMART" id="SM00488">
    <property type="entry name" value="DEXDc2"/>
    <property type="match status" value="1"/>
</dbReference>
<dbReference type="InterPro" id="IPR045028">
    <property type="entry name" value="DinG/Rad3-like"/>
</dbReference>
<dbReference type="InterPro" id="IPR006555">
    <property type="entry name" value="ATP-dep_Helicase_C"/>
</dbReference>
<gene>
    <name evidence="14" type="ORF">SDC9_39917</name>
</gene>
<keyword evidence="1" id="KW-0004">4Fe-4S</keyword>
<dbReference type="GO" id="GO:0006281">
    <property type="term" value="P:DNA repair"/>
    <property type="evidence" value="ECO:0007669"/>
    <property type="project" value="UniProtKB-KW"/>
</dbReference>
<dbReference type="GO" id="GO:0051539">
    <property type="term" value="F:4 iron, 4 sulfur cluster binding"/>
    <property type="evidence" value="ECO:0007669"/>
    <property type="project" value="UniProtKB-KW"/>
</dbReference>
<name>A0A644VRE0_9ZZZZ</name>
<evidence type="ECO:0000256" key="8">
    <source>
        <dbReference type="ARBA" id="ARBA00023004"/>
    </source>
</evidence>
<dbReference type="Pfam" id="PF06733">
    <property type="entry name" value="DEAD_2"/>
    <property type="match status" value="1"/>
</dbReference>
<keyword evidence="12" id="KW-0413">Isomerase</keyword>
<reference evidence="14" key="1">
    <citation type="submission" date="2019-08" db="EMBL/GenBank/DDBJ databases">
        <authorList>
            <person name="Kucharzyk K."/>
            <person name="Murdoch R.W."/>
            <person name="Higgins S."/>
            <person name="Loffler F."/>
        </authorList>
    </citation>
    <scope>NUCLEOTIDE SEQUENCE</scope>
</reference>
<evidence type="ECO:0000256" key="11">
    <source>
        <dbReference type="ARBA" id="ARBA00023204"/>
    </source>
</evidence>
<dbReference type="SMART" id="SM00491">
    <property type="entry name" value="HELICc2"/>
    <property type="match status" value="1"/>
</dbReference>
<dbReference type="InterPro" id="IPR010614">
    <property type="entry name" value="RAD3-like_helicase_DEAD"/>
</dbReference>
<evidence type="ECO:0000256" key="5">
    <source>
        <dbReference type="ARBA" id="ARBA00022801"/>
    </source>
</evidence>
<dbReference type="SUPFAM" id="SSF52540">
    <property type="entry name" value="P-loop containing nucleoside triphosphate hydrolases"/>
    <property type="match status" value="2"/>
</dbReference>
<keyword evidence="6" id="KW-0347">Helicase</keyword>
<dbReference type="InterPro" id="IPR006554">
    <property type="entry name" value="Helicase-like_DEXD_c2"/>
</dbReference>
<evidence type="ECO:0000256" key="1">
    <source>
        <dbReference type="ARBA" id="ARBA00022485"/>
    </source>
</evidence>
<comment type="caution">
    <text evidence="14">The sequence shown here is derived from an EMBL/GenBank/DDBJ whole genome shotgun (WGS) entry which is preliminary data.</text>
</comment>
<keyword evidence="4" id="KW-0227">DNA damage</keyword>
<dbReference type="InterPro" id="IPR027417">
    <property type="entry name" value="P-loop_NTPase"/>
</dbReference>
<keyword evidence="11" id="KW-0234">DNA repair</keyword>
<evidence type="ECO:0000256" key="10">
    <source>
        <dbReference type="ARBA" id="ARBA00023125"/>
    </source>
</evidence>
<accession>A0A644VRE0</accession>
<keyword evidence="7" id="KW-0067">ATP-binding</keyword>
<organism evidence="14">
    <name type="scientific">bioreactor metagenome</name>
    <dbReference type="NCBI Taxonomy" id="1076179"/>
    <lineage>
        <taxon>unclassified sequences</taxon>
        <taxon>metagenomes</taxon>
        <taxon>ecological metagenomes</taxon>
    </lineage>
</organism>
<sequence>MADTADFFPYQTYRKNQKEMLEEVEKTAEQNGILLIDAPTGSGKSSVIASLLAKANGRKILVAVRTISQLQIFIRELDLIRQKKQPTLKFVYLIGKGNMCPLGGYGDVYRRCEGVKAFTSSLMQQRADRGSFDPATDKVILDQIRKQDREHPLICPYFVNSRVFIQGEEGGRRMIPSPELRRKSEIAQKQIVRPNELLSFAGKVCPYDLMLSAARGADVIICNYYHLFNDDIREQLYVNLQCEEHNVMLLLDEAHNLGDVIQTIQSIRIRDTDIEAAANEIASLRDKVRGSEAIRHILPRIAEFIDGLQRSNEAEDWFDPQIFNRFIIKGSLYEKPEAMLEDIISIKEAMRERGIERGDYRESAIEKLCEFLIRLYRSSTDPSFLTVYTKDTEVITLEVRNIDPADRLQELVSKHAAAILISGTLSPVDSYKKYYFGSMPVKTLSLANSFPKENRMVLGTRDITTAFSKRQNAENTQAITDYILAFAKLPGNIAIYFPSYQLQSRFAEACVSRIRTKQVFIEPRESDEANEALKEFISLPGKHKSGVLFAVCGGKWSEGLDYRGDQLTAAMVIGLPLAPFTPVRRMVNSYYRRKFGAEGEFIAYTLPAINKSMQALGRVLRTETDRGVLILGDQRFLEGDIFRGLSPWMQAELKECDVDTVKSKLAKWGSDASGRL</sequence>
<dbReference type="GO" id="GO:0046872">
    <property type="term" value="F:metal ion binding"/>
    <property type="evidence" value="ECO:0007669"/>
    <property type="project" value="UniProtKB-KW"/>
</dbReference>